<evidence type="ECO:0000256" key="3">
    <source>
        <dbReference type="SAM" id="Phobius"/>
    </source>
</evidence>
<evidence type="ECO:0000259" key="4">
    <source>
        <dbReference type="PROSITE" id="PS51123"/>
    </source>
</evidence>
<dbReference type="RefSeq" id="WP_186768522.1">
    <property type="nucleotide sequence ID" value="NZ_JACOMF010000001.1"/>
</dbReference>
<proteinExistence type="predicted"/>
<dbReference type="Gene3D" id="1.25.40.590">
    <property type="entry name" value="Type IV / VI secretion system, DotU"/>
    <property type="match status" value="1"/>
</dbReference>
<reference evidence="5" key="1">
    <citation type="submission" date="2020-08" db="EMBL/GenBank/DDBJ databases">
        <authorList>
            <person name="Hu Y."/>
            <person name="Nguyen S.V."/>
            <person name="Li F."/>
            <person name="Fanning S."/>
        </authorList>
    </citation>
    <scope>NUCLEOTIDE SEQUENCE</scope>
    <source>
        <strain evidence="5">SYSU D8009</strain>
    </source>
</reference>
<keyword evidence="3" id="KW-0812">Transmembrane</keyword>
<evidence type="ECO:0000256" key="1">
    <source>
        <dbReference type="PROSITE-ProRule" id="PRU00473"/>
    </source>
</evidence>
<dbReference type="PANTHER" id="PTHR38033">
    <property type="entry name" value="MEMBRANE PROTEIN-RELATED"/>
    <property type="match status" value="1"/>
</dbReference>
<feature type="transmembrane region" description="Helical" evidence="3">
    <location>
        <begin position="235"/>
        <end position="255"/>
    </location>
</feature>
<feature type="region of interest" description="Disordered" evidence="2">
    <location>
        <begin position="415"/>
        <end position="442"/>
    </location>
</feature>
<gene>
    <name evidence="5" type="primary">tssL</name>
    <name evidence="5" type="ORF">H7965_00290</name>
</gene>
<feature type="region of interest" description="Disordered" evidence="2">
    <location>
        <begin position="1"/>
        <end position="32"/>
    </location>
</feature>
<keyword evidence="1 3" id="KW-0472">Membrane</keyword>
<evidence type="ECO:0000313" key="6">
    <source>
        <dbReference type="Proteomes" id="UP000600101"/>
    </source>
</evidence>
<dbReference type="PROSITE" id="PS51123">
    <property type="entry name" value="OMPA_2"/>
    <property type="match status" value="1"/>
</dbReference>
<dbReference type="NCBIfam" id="NF038228">
    <property type="entry name" value="IcmH_DotU_IVB"/>
    <property type="match status" value="1"/>
</dbReference>
<feature type="compositionally biased region" description="Low complexity" evidence="2">
    <location>
        <begin position="18"/>
        <end position="32"/>
    </location>
</feature>
<dbReference type="Pfam" id="PF09850">
    <property type="entry name" value="DotU"/>
    <property type="match status" value="1"/>
</dbReference>
<comment type="caution">
    <text evidence="5">The sequence shown here is derived from an EMBL/GenBank/DDBJ whole genome shotgun (WGS) entry which is preliminary data.</text>
</comment>
<feature type="region of interest" description="Disordered" evidence="2">
    <location>
        <begin position="280"/>
        <end position="308"/>
    </location>
</feature>
<dbReference type="Pfam" id="PF00691">
    <property type="entry name" value="OmpA"/>
    <property type="match status" value="1"/>
</dbReference>
<dbReference type="Gene3D" id="3.30.1330.60">
    <property type="entry name" value="OmpA-like domain"/>
    <property type="match status" value="1"/>
</dbReference>
<dbReference type="InterPro" id="IPR006665">
    <property type="entry name" value="OmpA-like"/>
</dbReference>
<dbReference type="SUPFAM" id="SSF103088">
    <property type="entry name" value="OmpA-like"/>
    <property type="match status" value="1"/>
</dbReference>
<dbReference type="InterPro" id="IPR017732">
    <property type="entry name" value="T4/T6SS_DotU"/>
</dbReference>
<dbReference type="InterPro" id="IPR038522">
    <property type="entry name" value="T4/T6SS_DotU_sf"/>
</dbReference>
<dbReference type="NCBIfam" id="TIGR03349">
    <property type="entry name" value="IV_VI_DotU"/>
    <property type="match status" value="1"/>
</dbReference>
<protein>
    <submittedName>
        <fullName evidence="5">Type VI secretion system protein TssL</fullName>
    </submittedName>
</protein>
<evidence type="ECO:0000313" key="5">
    <source>
        <dbReference type="EMBL" id="MBC4013745.1"/>
    </source>
</evidence>
<dbReference type="CDD" id="cd07185">
    <property type="entry name" value="OmpA_C-like"/>
    <property type="match status" value="1"/>
</dbReference>
<sequence length="453" mass="49048">MSDDPFAEPQDNDRTVIRPRPGGRAPAAPQPMPMMTAAAMPAGPVVPLPVIGVNPLAAAAAPVMAAAIRLLGRFQHPQPDQLRRSMIEAVREFERRALATGLDTQSLRAARYALCATIDDMVLSTPWGANSPWSQQSLTSVFHNEVAGGERFFDILKQMEEDPARHGQVVELMYLCLSLGFVGRYRVQQRGLASLTEFRDALYRVIRQRRGEFERELSVRWQGIPAGQRPLSQRVPLWLIGTVTALLLGFIYLGFNFSLAGDADAVAARYAQLPPSGPLLAPRPAPAPSVPPAAQPQPPPPPPPSAALPRLRAFLAPEIRQGLVEVLEDAQATTIRLAGRNMFGLGNATVNAASVPLLERVALALNDETGAVLVTGHSDSSPIRTARFPSNWHLSQERAETVARLIAGKLTDRSRIRSEGKADSQPIASNDTAEGRQANRRTDVILVKAGDSQ</sequence>
<feature type="compositionally biased region" description="Pro residues" evidence="2">
    <location>
        <begin position="280"/>
        <end position="306"/>
    </location>
</feature>
<dbReference type="InterPro" id="IPR017733">
    <property type="entry name" value="OmpA-like_dom_proteobacteria"/>
</dbReference>
<dbReference type="NCBIfam" id="TIGR03350">
    <property type="entry name" value="type_VI_ompA"/>
    <property type="match status" value="1"/>
</dbReference>
<dbReference type="EMBL" id="JACOMF010000001">
    <property type="protein sequence ID" value="MBC4013745.1"/>
    <property type="molecule type" value="Genomic_DNA"/>
</dbReference>
<dbReference type="GO" id="GO:0016020">
    <property type="term" value="C:membrane"/>
    <property type="evidence" value="ECO:0007669"/>
    <property type="project" value="UniProtKB-UniRule"/>
</dbReference>
<evidence type="ECO:0000256" key="2">
    <source>
        <dbReference type="SAM" id="MobiDB-lite"/>
    </source>
</evidence>
<accession>A0A9X0QU76</accession>
<keyword evidence="6" id="KW-1185">Reference proteome</keyword>
<dbReference type="InterPro" id="IPR036737">
    <property type="entry name" value="OmpA-like_sf"/>
</dbReference>
<name>A0A9X0QU76_9PROT</name>
<keyword evidence="3" id="KW-1133">Transmembrane helix</keyword>
<dbReference type="PANTHER" id="PTHR38033:SF1">
    <property type="entry name" value="DOTU FAMILY TYPE IV_VI SECRETION SYSTEM PROTEIN"/>
    <property type="match status" value="1"/>
</dbReference>
<dbReference type="AlphaFoldDB" id="A0A9X0QU76"/>
<organism evidence="5 6">
    <name type="scientific">Siccirubricoccus deserti</name>
    <dbReference type="NCBI Taxonomy" id="2013562"/>
    <lineage>
        <taxon>Bacteria</taxon>
        <taxon>Pseudomonadati</taxon>
        <taxon>Pseudomonadota</taxon>
        <taxon>Alphaproteobacteria</taxon>
        <taxon>Acetobacterales</taxon>
        <taxon>Roseomonadaceae</taxon>
        <taxon>Siccirubricoccus</taxon>
    </lineage>
</organism>
<dbReference type="Proteomes" id="UP000600101">
    <property type="component" value="Unassembled WGS sequence"/>
</dbReference>
<feature type="domain" description="OmpA-like" evidence="4">
    <location>
        <begin position="330"/>
        <end position="450"/>
    </location>
</feature>